<dbReference type="GeneID" id="88857004"/>
<evidence type="ECO:0000313" key="3">
    <source>
        <dbReference type="EMBL" id="WNH01229.1"/>
    </source>
</evidence>
<gene>
    <name evidence="3" type="ORF">QL112_015565</name>
</gene>
<accession>A0ABY9XF52</accession>
<keyword evidence="2" id="KW-1133">Transmembrane helix</keyword>
<sequence length="635" mass="69431">MKETFLRGDKLESYLPMGENGQAVHHSALQLRETLRLRQLSEVANSLAIPQGNEQGDRIDWYAGFAGHVVPWAAATDDERQSALRQLEANQAAIEQLSTQMVNQKAHEMRLFGALLSKTIQFPDQDHIYLVDGKPVITFWGFVNAKQQARPKPLDCLRQSHQETFLRSDKLEGPLPMEESGQVAHLFPLRLRESLRSHQLPGVADSLAIPKVNRQGERIDWYAGFSGKAVPWAAATADERQSALQQLKENQSAVEQLSAQLPEQKAHEMRQLAGLLNNTIQSPAQDCIYLVNGKPILTLLGKASANLGKIKTQQKNANTLDGLRPMRPAKSAIVSESPITSGNASKLAIEPVASVASLSSSASASMAKRTQRRRLRRWLWLLLPLLLILLSLLLLRGCMPEMPVWGIVSSTHTTPSHQDEVISFHGVTSSGGILERSDTINSNNMGNSQLLNPPLKLEAGNSAADGMPSAKDSLLEKSVSESIDSGKSIPSTSTDLSNNSSLSGTPTSSSEEMTIPASALQQNNIDFLNGRWHAGAGIQDSRTGKPLRLTYQIHNGKGQVEVVRGDGIRCQAPVRAAMNTEMLQLNNSGEAKCTDGSNYTMPDVVCQQGTQNMAECKGRYDEKTLFPMSMKREAN</sequence>
<organism evidence="3 4">
    <name type="scientific">Xenorhabdus griffiniae</name>
    <dbReference type="NCBI Taxonomy" id="351672"/>
    <lineage>
        <taxon>Bacteria</taxon>
        <taxon>Pseudomonadati</taxon>
        <taxon>Pseudomonadota</taxon>
        <taxon>Gammaproteobacteria</taxon>
        <taxon>Enterobacterales</taxon>
        <taxon>Morganellaceae</taxon>
        <taxon>Xenorhabdus</taxon>
    </lineage>
</organism>
<feature type="region of interest" description="Disordered" evidence="1">
    <location>
        <begin position="435"/>
        <end position="513"/>
    </location>
</feature>
<protein>
    <submittedName>
        <fullName evidence="3">SrfA family protein</fullName>
    </submittedName>
</protein>
<feature type="transmembrane region" description="Helical" evidence="2">
    <location>
        <begin position="378"/>
        <end position="395"/>
    </location>
</feature>
<dbReference type="EMBL" id="CP133647">
    <property type="protein sequence ID" value="WNH01229.1"/>
    <property type="molecule type" value="Genomic_DNA"/>
</dbReference>
<evidence type="ECO:0000256" key="1">
    <source>
        <dbReference type="SAM" id="MobiDB-lite"/>
    </source>
</evidence>
<dbReference type="InterPro" id="IPR047774">
    <property type="entry name" value="SrfA-like"/>
</dbReference>
<proteinExistence type="predicted"/>
<dbReference type="RefSeq" id="WP_189758624.1">
    <property type="nucleotide sequence ID" value="NZ_CAWPOC010000219.1"/>
</dbReference>
<keyword evidence="2" id="KW-0812">Transmembrane</keyword>
<evidence type="ECO:0000256" key="2">
    <source>
        <dbReference type="SAM" id="Phobius"/>
    </source>
</evidence>
<feature type="compositionally biased region" description="Polar residues" evidence="1">
    <location>
        <begin position="439"/>
        <end position="451"/>
    </location>
</feature>
<dbReference type="NCBIfam" id="NF040486">
    <property type="entry name" value="SrfA_fam"/>
    <property type="match status" value="2"/>
</dbReference>
<name>A0ABY9XF52_9GAMM</name>
<dbReference type="Proteomes" id="UP001300348">
    <property type="component" value="Chromosome"/>
</dbReference>
<evidence type="ECO:0000313" key="4">
    <source>
        <dbReference type="Proteomes" id="UP001300348"/>
    </source>
</evidence>
<keyword evidence="4" id="KW-1185">Reference proteome</keyword>
<keyword evidence="2" id="KW-0472">Membrane</keyword>
<feature type="compositionally biased region" description="Low complexity" evidence="1">
    <location>
        <begin position="491"/>
        <end position="510"/>
    </location>
</feature>
<reference evidence="3 4" key="1">
    <citation type="journal article" date="2023" name="Access Microbiol">
        <title>The genome of a steinernematid-associated Pseudomonas piscis bacterium encodes the biosynthesis of insect toxins.</title>
        <authorList>
            <person name="Awori R.M."/>
            <person name="Hendre P."/>
            <person name="Amugune N.O."/>
        </authorList>
    </citation>
    <scope>NUCLEOTIDE SEQUENCE [LARGE SCALE GENOMIC DNA]</scope>
    <source>
        <strain evidence="3 4">97</strain>
    </source>
</reference>
<feature type="compositionally biased region" description="Polar residues" evidence="1">
    <location>
        <begin position="480"/>
        <end position="490"/>
    </location>
</feature>